<accession>A0A4Y7NP28</accession>
<dbReference type="AlphaFoldDB" id="A0A4Y7NP28"/>
<organism evidence="8">
    <name type="scientific">Simocephalus serrulatus</name>
    <dbReference type="NCBI Taxonomy" id="117539"/>
    <lineage>
        <taxon>Eukaryota</taxon>
        <taxon>Metazoa</taxon>
        <taxon>Ecdysozoa</taxon>
        <taxon>Arthropoda</taxon>
        <taxon>Crustacea</taxon>
        <taxon>Branchiopoda</taxon>
        <taxon>Diplostraca</taxon>
        <taxon>Cladocera</taxon>
        <taxon>Anomopoda</taxon>
        <taxon>Daphniidae</taxon>
        <taxon>Simocephalus</taxon>
    </lineage>
</organism>
<feature type="transmembrane region" description="Helical" evidence="7">
    <location>
        <begin position="180"/>
        <end position="202"/>
    </location>
</feature>
<evidence type="ECO:0000256" key="6">
    <source>
        <dbReference type="ARBA" id="ARBA00023136"/>
    </source>
</evidence>
<keyword evidence="6 7" id="KW-0472">Membrane</keyword>
<protein>
    <submittedName>
        <fullName evidence="8">EOG090X0EEU</fullName>
    </submittedName>
</protein>
<dbReference type="PANTHER" id="PTHR16133:SF0">
    <property type="entry name" value="ZINC_IRON REGULATED TRANSPORTER-RELATED PROTEIN 102B, ISOFORM E"/>
    <property type="match status" value="1"/>
</dbReference>
<evidence type="ECO:0000256" key="7">
    <source>
        <dbReference type="SAM" id="Phobius"/>
    </source>
</evidence>
<dbReference type="PANTHER" id="PTHR16133">
    <property type="entry name" value="SOLUTE CARRIER FAMILY 39 ZINC TRANSPORTER , MEMBER 9-RELATED"/>
    <property type="match status" value="1"/>
</dbReference>
<feature type="transmembrane region" description="Helical" evidence="7">
    <location>
        <begin position="214"/>
        <end position="233"/>
    </location>
</feature>
<name>A0A4Y7NP28_9CRUS</name>
<dbReference type="InterPro" id="IPR045891">
    <property type="entry name" value="ZIP9"/>
</dbReference>
<gene>
    <name evidence="8" type="primary">EOG090X0EEU</name>
</gene>
<dbReference type="GO" id="GO:0006829">
    <property type="term" value="P:zinc ion transport"/>
    <property type="evidence" value="ECO:0007669"/>
    <property type="project" value="InterPro"/>
</dbReference>
<proteinExistence type="evidence at transcript level"/>
<feature type="transmembrane region" description="Helical" evidence="7">
    <location>
        <begin position="245"/>
        <end position="267"/>
    </location>
</feature>
<feature type="transmembrane region" description="Helical" evidence="7">
    <location>
        <begin position="154"/>
        <end position="174"/>
    </location>
</feature>
<evidence type="ECO:0000256" key="3">
    <source>
        <dbReference type="ARBA" id="ARBA00022692"/>
    </source>
</evidence>
<reference evidence="8" key="1">
    <citation type="submission" date="2018-08" db="EMBL/GenBank/DDBJ databases">
        <authorList>
            <person name="Cornetti L."/>
        </authorList>
    </citation>
    <scope>NUCLEOTIDE SEQUENCE</scope>
    <source>
        <strain evidence="8">OM-SAIQ-clone2</strain>
    </source>
</reference>
<comment type="subcellular location">
    <subcellularLocation>
        <location evidence="1">Endomembrane system</location>
        <topology evidence="1">Multi-pass membrane protein</topology>
    </subcellularLocation>
    <subcellularLocation>
        <location evidence="2">Golgi apparatus membrane</location>
    </subcellularLocation>
</comment>
<dbReference type="EMBL" id="LR024904">
    <property type="protein sequence ID" value="SVE94523.1"/>
    <property type="molecule type" value="mRNA"/>
</dbReference>
<sequence>MSDASMLIFLSVVMLIGSFLAGSVPLIMSLSEERLNLVSIFGAGLLVGTALAVIVPEGTQMLYSQEFQEIKRKYENAKGTSPSTEDHEHEEDELHSVIGLALLLGFVFMLLIDQIGTAKSRGKFHHASCCKNDIFLNDPESGNVRNSRSFKATLGLVVHAAADGIALGAAATTSHAATEMIVFLAIMLHKAPASFGLVTFLLHDGLDRARIRRYLLVFSLAAPLAALATYFGLSQKSKETLSSVNATGFAMLFSAGTFLYVSTVHVLPEIVMRSGGHAHHSPSDGVDKIGFTRCELLALVSGALLPLALTAFHHH</sequence>
<feature type="transmembrane region" description="Helical" evidence="7">
    <location>
        <begin position="35"/>
        <end position="55"/>
    </location>
</feature>
<dbReference type="InterPro" id="IPR003689">
    <property type="entry name" value="ZIP"/>
</dbReference>
<evidence type="ECO:0000256" key="5">
    <source>
        <dbReference type="ARBA" id="ARBA00023034"/>
    </source>
</evidence>
<feature type="transmembrane region" description="Helical" evidence="7">
    <location>
        <begin position="94"/>
        <end position="112"/>
    </location>
</feature>
<keyword evidence="3 7" id="KW-0812">Transmembrane</keyword>
<dbReference type="Pfam" id="PF02535">
    <property type="entry name" value="Zip"/>
    <property type="match status" value="1"/>
</dbReference>
<evidence type="ECO:0000256" key="2">
    <source>
        <dbReference type="ARBA" id="ARBA00004394"/>
    </source>
</evidence>
<keyword evidence="5" id="KW-0333">Golgi apparatus</keyword>
<evidence type="ECO:0000256" key="4">
    <source>
        <dbReference type="ARBA" id="ARBA00022989"/>
    </source>
</evidence>
<feature type="transmembrane region" description="Helical" evidence="7">
    <location>
        <begin position="296"/>
        <end position="314"/>
    </location>
</feature>
<feature type="transmembrane region" description="Helical" evidence="7">
    <location>
        <begin position="6"/>
        <end position="28"/>
    </location>
</feature>
<keyword evidence="4 7" id="KW-1133">Transmembrane helix</keyword>
<evidence type="ECO:0000313" key="8">
    <source>
        <dbReference type="EMBL" id="SVE94523.1"/>
    </source>
</evidence>
<evidence type="ECO:0000256" key="1">
    <source>
        <dbReference type="ARBA" id="ARBA00004127"/>
    </source>
</evidence>
<dbReference type="GO" id="GO:0000139">
    <property type="term" value="C:Golgi membrane"/>
    <property type="evidence" value="ECO:0007669"/>
    <property type="project" value="UniProtKB-SubCell"/>
</dbReference>
<dbReference type="GO" id="GO:0046873">
    <property type="term" value="F:metal ion transmembrane transporter activity"/>
    <property type="evidence" value="ECO:0007669"/>
    <property type="project" value="InterPro"/>
</dbReference>